<evidence type="ECO:0000313" key="10">
    <source>
        <dbReference type="Proteomes" id="UP001595791"/>
    </source>
</evidence>
<dbReference type="Pfam" id="PF01032">
    <property type="entry name" value="FecCD"/>
    <property type="match status" value="1"/>
</dbReference>
<dbReference type="Gene3D" id="1.10.3470.10">
    <property type="entry name" value="ABC transporter involved in vitamin B12 uptake, BtuC"/>
    <property type="match status" value="1"/>
</dbReference>
<feature type="transmembrane region" description="Helical" evidence="8">
    <location>
        <begin position="20"/>
        <end position="40"/>
    </location>
</feature>
<feature type="transmembrane region" description="Helical" evidence="8">
    <location>
        <begin position="90"/>
        <end position="110"/>
    </location>
</feature>
<dbReference type="RefSeq" id="WP_378159772.1">
    <property type="nucleotide sequence ID" value="NZ_JBHSBU010000001.1"/>
</dbReference>
<evidence type="ECO:0000256" key="3">
    <source>
        <dbReference type="ARBA" id="ARBA00022448"/>
    </source>
</evidence>
<keyword evidence="10" id="KW-1185">Reference proteome</keyword>
<dbReference type="PANTHER" id="PTHR30472">
    <property type="entry name" value="FERRIC ENTEROBACTIN TRANSPORT SYSTEM PERMEASE PROTEIN"/>
    <property type="match status" value="1"/>
</dbReference>
<feature type="transmembrane region" description="Helical" evidence="8">
    <location>
        <begin position="239"/>
        <end position="268"/>
    </location>
</feature>
<evidence type="ECO:0000256" key="1">
    <source>
        <dbReference type="ARBA" id="ARBA00004651"/>
    </source>
</evidence>
<evidence type="ECO:0000313" key="9">
    <source>
        <dbReference type="EMBL" id="MFC4157778.1"/>
    </source>
</evidence>
<dbReference type="PANTHER" id="PTHR30472:SF25">
    <property type="entry name" value="ABC TRANSPORTER PERMEASE PROTEIN MJ0876-RELATED"/>
    <property type="match status" value="1"/>
</dbReference>
<comment type="subcellular location">
    <subcellularLocation>
        <location evidence="1">Cell membrane</location>
        <topology evidence="1">Multi-pass membrane protein</topology>
    </subcellularLocation>
</comment>
<feature type="transmembrane region" description="Helical" evidence="8">
    <location>
        <begin position="186"/>
        <end position="206"/>
    </location>
</feature>
<dbReference type="InterPro" id="IPR037294">
    <property type="entry name" value="ABC_BtuC-like"/>
</dbReference>
<reference evidence="10" key="1">
    <citation type="journal article" date="2019" name="Int. J. Syst. Evol. Microbiol.">
        <title>The Global Catalogue of Microorganisms (GCM) 10K type strain sequencing project: providing services to taxonomists for standard genome sequencing and annotation.</title>
        <authorList>
            <consortium name="The Broad Institute Genomics Platform"/>
            <consortium name="The Broad Institute Genome Sequencing Center for Infectious Disease"/>
            <person name="Wu L."/>
            <person name="Ma J."/>
        </authorList>
    </citation>
    <scope>NUCLEOTIDE SEQUENCE [LARGE SCALE GENOMIC DNA]</scope>
    <source>
        <strain evidence="10">LMG 29894</strain>
    </source>
</reference>
<evidence type="ECO:0000256" key="7">
    <source>
        <dbReference type="ARBA" id="ARBA00023136"/>
    </source>
</evidence>
<dbReference type="EMBL" id="JBHSBU010000001">
    <property type="protein sequence ID" value="MFC4157778.1"/>
    <property type="molecule type" value="Genomic_DNA"/>
</dbReference>
<name>A0ABV8ML01_9NEIS</name>
<evidence type="ECO:0000256" key="8">
    <source>
        <dbReference type="SAM" id="Phobius"/>
    </source>
</evidence>
<comment type="similarity">
    <text evidence="2">Belongs to the binding-protein-dependent transport system permease family. FecCD subfamily.</text>
</comment>
<protein>
    <submittedName>
        <fullName evidence="9">FecCD family ABC transporter permease</fullName>
    </submittedName>
</protein>
<feature type="transmembrane region" description="Helical" evidence="8">
    <location>
        <begin position="61"/>
        <end position="78"/>
    </location>
</feature>
<sequence>MTAAPRLTRPPVYQVFSGSGPWLMLLAGLGLIGFAFGFHGDGWQWPDLNDPLFNGLRLPRLLSALLVGAALAGAGAALQALFRNPLVDPGMIGTSSGAMLGAIGVMALGWDSMGMPFAAFVGGLAVTWLLLLFNRLLDGGELGLLVLGLVIGSFASAVCGLVLFLSDDLTLRGATTWLSGHLGNSAAAPLWLAAPVSIAGLLILWWQGRDLDCLLLGEDEAISLGIDLPALRRWTALGAALAVGGAVTLAGLVGFVGMMVPNACALWLGGSRRRLIGISAVVGAVFLLGMDTLARGAVYPVDLPVGLLAALVGPPFFLWLFLRRRGER</sequence>
<dbReference type="SUPFAM" id="SSF81345">
    <property type="entry name" value="ABC transporter involved in vitamin B12 uptake, BtuC"/>
    <property type="match status" value="1"/>
</dbReference>
<feature type="transmembrane region" description="Helical" evidence="8">
    <location>
        <begin position="303"/>
        <end position="322"/>
    </location>
</feature>
<feature type="transmembrane region" description="Helical" evidence="8">
    <location>
        <begin position="117"/>
        <end position="136"/>
    </location>
</feature>
<keyword evidence="6 8" id="KW-1133">Transmembrane helix</keyword>
<gene>
    <name evidence="9" type="ORF">ACFOW7_00270</name>
</gene>
<dbReference type="Proteomes" id="UP001595791">
    <property type="component" value="Unassembled WGS sequence"/>
</dbReference>
<feature type="transmembrane region" description="Helical" evidence="8">
    <location>
        <begin position="142"/>
        <end position="165"/>
    </location>
</feature>
<keyword evidence="7 8" id="KW-0472">Membrane</keyword>
<comment type="caution">
    <text evidence="9">The sequence shown here is derived from an EMBL/GenBank/DDBJ whole genome shotgun (WGS) entry which is preliminary data.</text>
</comment>
<keyword evidence="3" id="KW-0813">Transport</keyword>
<proteinExistence type="inferred from homology"/>
<evidence type="ECO:0000256" key="4">
    <source>
        <dbReference type="ARBA" id="ARBA00022475"/>
    </source>
</evidence>
<organism evidence="9 10">
    <name type="scientific">Chitinimonas lacunae</name>
    <dbReference type="NCBI Taxonomy" id="1963018"/>
    <lineage>
        <taxon>Bacteria</taxon>
        <taxon>Pseudomonadati</taxon>
        <taxon>Pseudomonadota</taxon>
        <taxon>Betaproteobacteria</taxon>
        <taxon>Neisseriales</taxon>
        <taxon>Chitinibacteraceae</taxon>
        <taxon>Chitinimonas</taxon>
    </lineage>
</organism>
<evidence type="ECO:0000256" key="2">
    <source>
        <dbReference type="ARBA" id="ARBA00007935"/>
    </source>
</evidence>
<dbReference type="CDD" id="cd06550">
    <property type="entry name" value="TM_ABC_iron-siderophores_like"/>
    <property type="match status" value="1"/>
</dbReference>
<feature type="transmembrane region" description="Helical" evidence="8">
    <location>
        <begin position="275"/>
        <end position="297"/>
    </location>
</feature>
<accession>A0ABV8ML01</accession>
<keyword evidence="4" id="KW-1003">Cell membrane</keyword>
<dbReference type="InterPro" id="IPR000522">
    <property type="entry name" value="ABC_transptr_permease_BtuC"/>
</dbReference>
<evidence type="ECO:0000256" key="5">
    <source>
        <dbReference type="ARBA" id="ARBA00022692"/>
    </source>
</evidence>
<evidence type="ECO:0000256" key="6">
    <source>
        <dbReference type="ARBA" id="ARBA00022989"/>
    </source>
</evidence>
<keyword evidence="5 8" id="KW-0812">Transmembrane</keyword>